<dbReference type="Proteomes" id="UP000028483">
    <property type="component" value="Unassembled WGS sequence"/>
</dbReference>
<dbReference type="EMBL" id="CBSX010000252">
    <property type="protein sequence ID" value="CDH08013.1"/>
    <property type="molecule type" value="Genomic_DNA"/>
</dbReference>
<evidence type="ECO:0000313" key="1">
    <source>
        <dbReference type="EMBL" id="CDH08013.1"/>
    </source>
</evidence>
<reference evidence="1" key="1">
    <citation type="submission" date="2013-07" db="EMBL/GenBank/DDBJ databases">
        <title>Sub-species coevolution in mutualistic symbiosis.</title>
        <authorList>
            <person name="Murfin K."/>
            <person name="Klassen J."/>
            <person name="Lee M."/>
            <person name="Forst S."/>
            <person name="Stock P."/>
            <person name="Goodrich-Blair H."/>
        </authorList>
    </citation>
    <scope>NUCLEOTIDE SEQUENCE [LARGE SCALE GENOMIC DNA]</scope>
    <source>
        <strain evidence="1">Oregonense</strain>
    </source>
</reference>
<evidence type="ECO:0000313" key="2">
    <source>
        <dbReference type="Proteomes" id="UP000028483"/>
    </source>
</evidence>
<protein>
    <submittedName>
        <fullName evidence="1">Uncharacterized protein</fullName>
    </submittedName>
</protein>
<sequence length="60" mass="6982">MVLNIIFTFNESTDDCIVHFRRLRISQRLTIEPFKSVAQGQILSFDTLSEDFPNKMLTFG</sequence>
<dbReference type="HOGENOM" id="CLU_2940853_0_0_6"/>
<accession>A0A077PBC6</accession>
<proteinExistence type="predicted"/>
<name>A0A077PBC6_XENBV</name>
<gene>
    <name evidence="1" type="ORF">XBO1_830003</name>
</gene>
<dbReference type="AlphaFoldDB" id="A0A077PBC6"/>
<comment type="caution">
    <text evidence="1">The sequence shown here is derived from an EMBL/GenBank/DDBJ whole genome shotgun (WGS) entry which is preliminary data.</text>
</comment>
<organism evidence="1 2">
    <name type="scientific">Xenorhabdus bovienii str. oregonense</name>
    <dbReference type="NCBI Taxonomy" id="1398202"/>
    <lineage>
        <taxon>Bacteria</taxon>
        <taxon>Pseudomonadati</taxon>
        <taxon>Pseudomonadota</taxon>
        <taxon>Gammaproteobacteria</taxon>
        <taxon>Enterobacterales</taxon>
        <taxon>Morganellaceae</taxon>
        <taxon>Xenorhabdus</taxon>
    </lineage>
</organism>